<protein>
    <recommendedName>
        <fullName evidence="5">S-adenosyl-L-methionine-dependent methyltransferase</fullName>
    </recommendedName>
</protein>
<dbReference type="EMBL" id="SRQM01000104">
    <property type="protein sequence ID" value="KAG6118382.1"/>
    <property type="molecule type" value="Genomic_DNA"/>
</dbReference>
<sequence>MLKDQEYVYCGSKYEPDSYLTELGEDNMKGFSVANSNDGRLERKSRQSGEKGYLLPVDEDESDRLDSQHKLYLTVMEGNLGCAPVGAPRQVLEVATGTGIWALEYATLNPACHVLGTDISAIQRPHSRPNLKFVLHDFENEAWPAEYGRDYDYIHLRYTVLCFNSTPAVLRRAFELLRPGGWIEFYEPSQSFVRLGKFREGGTTFEKWVDLMVEAARREGRDWTKTVHLVTWLREAGFINVTEKRFGLPINTWPRDERLKQMGRLSFKNEFALVSSLGSALRKVVPDEEEAQAIEEGVRRDLQDPKMHFVREM</sequence>
<evidence type="ECO:0000313" key="4">
    <source>
        <dbReference type="Proteomes" id="UP000732380"/>
    </source>
</evidence>
<reference evidence="3 4" key="1">
    <citation type="journal article" date="2020" name="bioRxiv">
        <title>Whole genome comparisons of ergot fungi reveals the divergence and evolution of species within the genus Claviceps are the result of varying mechanisms driving genome evolution and host range expansion.</title>
        <authorList>
            <person name="Wyka S.A."/>
            <person name="Mondo S.J."/>
            <person name="Liu M."/>
            <person name="Dettman J."/>
            <person name="Nalam V."/>
            <person name="Broders K.D."/>
        </authorList>
    </citation>
    <scope>NUCLEOTIDE SEQUENCE [LARGE SCALE GENOMIC DNA]</scope>
    <source>
        <strain evidence="3 4">LM576</strain>
    </source>
</reference>
<dbReference type="CDD" id="cd02440">
    <property type="entry name" value="AdoMet_MTases"/>
    <property type="match status" value="1"/>
</dbReference>
<dbReference type="Gene3D" id="3.40.50.150">
    <property type="entry name" value="Vaccinia Virus protein VP39"/>
    <property type="match status" value="1"/>
</dbReference>
<evidence type="ECO:0000313" key="3">
    <source>
        <dbReference type="EMBL" id="KAG6118382.1"/>
    </source>
</evidence>
<organism evidence="3 4">
    <name type="scientific">Claviceps humidiphila</name>
    <dbReference type="NCBI Taxonomy" id="1294629"/>
    <lineage>
        <taxon>Eukaryota</taxon>
        <taxon>Fungi</taxon>
        <taxon>Dikarya</taxon>
        <taxon>Ascomycota</taxon>
        <taxon>Pezizomycotina</taxon>
        <taxon>Sordariomycetes</taxon>
        <taxon>Hypocreomycetidae</taxon>
        <taxon>Hypocreales</taxon>
        <taxon>Clavicipitaceae</taxon>
        <taxon>Claviceps</taxon>
    </lineage>
</organism>
<dbReference type="PANTHER" id="PTHR43591:SF102">
    <property type="entry name" value="S-ADENOSYL-L-METHIONINE-DEPENDENT METHYLTRANSFERASE"/>
    <property type="match status" value="1"/>
</dbReference>
<dbReference type="AlphaFoldDB" id="A0A9P7Q348"/>
<proteinExistence type="inferred from homology"/>
<dbReference type="GO" id="GO:0008168">
    <property type="term" value="F:methyltransferase activity"/>
    <property type="evidence" value="ECO:0007669"/>
    <property type="project" value="TreeGrafter"/>
</dbReference>
<evidence type="ECO:0000256" key="2">
    <source>
        <dbReference type="SAM" id="MobiDB-lite"/>
    </source>
</evidence>
<feature type="region of interest" description="Disordered" evidence="2">
    <location>
        <begin position="33"/>
        <end position="53"/>
    </location>
</feature>
<evidence type="ECO:0000256" key="1">
    <source>
        <dbReference type="ARBA" id="ARBA00038158"/>
    </source>
</evidence>
<name>A0A9P7Q348_9HYPO</name>
<dbReference type="SUPFAM" id="SSF53335">
    <property type="entry name" value="S-adenosyl-L-methionine-dependent methyltransferases"/>
    <property type="match status" value="1"/>
</dbReference>
<gene>
    <name evidence="3" type="ORF">E4U13_000231</name>
</gene>
<feature type="compositionally biased region" description="Basic and acidic residues" evidence="2">
    <location>
        <begin position="39"/>
        <end position="49"/>
    </location>
</feature>
<dbReference type="InterPro" id="IPR029063">
    <property type="entry name" value="SAM-dependent_MTases_sf"/>
</dbReference>
<dbReference type="Proteomes" id="UP000732380">
    <property type="component" value="Unassembled WGS sequence"/>
</dbReference>
<comment type="similarity">
    <text evidence="1">Belongs to the methyltransferase superfamily. LaeA methyltransferase family.</text>
</comment>
<comment type="caution">
    <text evidence="3">The sequence shown here is derived from an EMBL/GenBank/DDBJ whole genome shotgun (WGS) entry which is preliminary data.</text>
</comment>
<dbReference type="PANTHER" id="PTHR43591">
    <property type="entry name" value="METHYLTRANSFERASE"/>
    <property type="match status" value="1"/>
</dbReference>
<evidence type="ECO:0008006" key="5">
    <source>
        <dbReference type="Google" id="ProtNLM"/>
    </source>
</evidence>
<dbReference type="Pfam" id="PF13489">
    <property type="entry name" value="Methyltransf_23"/>
    <property type="match status" value="1"/>
</dbReference>
<keyword evidence="4" id="KW-1185">Reference proteome</keyword>
<accession>A0A9P7Q348</accession>